<proteinExistence type="predicted"/>
<dbReference type="PANTHER" id="PTHR43194">
    <property type="entry name" value="HYDROLASE ALPHA/BETA FOLD FAMILY"/>
    <property type="match status" value="1"/>
</dbReference>
<dbReference type="Proteomes" id="UP000318431">
    <property type="component" value="Unassembled WGS sequence"/>
</dbReference>
<dbReference type="SUPFAM" id="SSF53474">
    <property type="entry name" value="alpha/beta-Hydrolases"/>
    <property type="match status" value="1"/>
</dbReference>
<protein>
    <recommendedName>
        <fullName evidence="5">Alpha/beta fold hydrolase</fullName>
    </recommendedName>
</protein>
<evidence type="ECO:0000313" key="3">
    <source>
        <dbReference type="EMBL" id="TWI62519.1"/>
    </source>
</evidence>
<evidence type="ECO:0000256" key="2">
    <source>
        <dbReference type="SAM" id="SignalP"/>
    </source>
</evidence>
<name>A0A562R0C2_9BURK</name>
<feature type="chain" id="PRO_5022125953" description="Alpha/beta fold hydrolase" evidence="2">
    <location>
        <begin position="30"/>
        <end position="410"/>
    </location>
</feature>
<sequence length="410" mass="44638">MSIYRIQAFPPRLLSLALAALLASGCTTAVTGVQPASQPAAASGSGKPQAPLVLRTMGSLYFGGTVTRAADGETFHGDHGYAQYYIPEHARTLPIVMWHGIGQSGRSFESTPDGREGFMSILPRRDWPVYIIDQPRRGRAGRTQAQADSGYAVPTTLRESAAWDAFRVGVWTPPKPAHAFPGVQMPLDPATVDQFFRQQTPDTGTHPFTAEHRAFMGRTVGELFRQVGPAVLLTHSHSGQYGWSTAMNAPDLVKAVVAYEPGQFAFPEGERPPEIVSVAEGVREAMEPQMVSQAQFQKLTRMPIIIIYGDYISPDPSPVFNVDLWRVASARARQFVDAVNRHGGDAQLIILPQLGIKGNSHAPFADLNNVEIADHLEKFLGSKRLDGRATPHAGPRRPAISTNTIPLETF</sequence>
<dbReference type="CDD" id="cd12810">
    <property type="entry name" value="Esterase_713_like-3"/>
    <property type="match status" value="1"/>
</dbReference>
<evidence type="ECO:0000256" key="1">
    <source>
        <dbReference type="SAM" id="MobiDB-lite"/>
    </source>
</evidence>
<gene>
    <name evidence="3" type="ORF">IP91_04039</name>
</gene>
<reference evidence="3 4" key="1">
    <citation type="journal article" date="2015" name="Stand. Genomic Sci.">
        <title>Genomic Encyclopedia of Bacterial and Archaeal Type Strains, Phase III: the genomes of soil and plant-associated and newly described type strains.</title>
        <authorList>
            <person name="Whitman W.B."/>
            <person name="Woyke T."/>
            <person name="Klenk H.P."/>
            <person name="Zhou Y."/>
            <person name="Lilburn T.G."/>
            <person name="Beck B.J."/>
            <person name="De Vos P."/>
            <person name="Vandamme P."/>
            <person name="Eisen J.A."/>
            <person name="Garrity G."/>
            <person name="Hugenholtz P."/>
            <person name="Kyrpides N.C."/>
        </authorList>
    </citation>
    <scope>NUCLEOTIDE SEQUENCE [LARGE SCALE GENOMIC DNA]</scope>
    <source>
        <strain evidence="3 4">CGMCC 1.10822</strain>
    </source>
</reference>
<dbReference type="InterPro" id="IPR050228">
    <property type="entry name" value="Carboxylesterase_BioH"/>
</dbReference>
<dbReference type="Gene3D" id="3.40.50.1820">
    <property type="entry name" value="alpha/beta hydrolase"/>
    <property type="match status" value="1"/>
</dbReference>
<evidence type="ECO:0000313" key="4">
    <source>
        <dbReference type="Proteomes" id="UP000318431"/>
    </source>
</evidence>
<organism evidence="3 4">
    <name type="scientific">Pseudoduganella lurida</name>
    <dbReference type="NCBI Taxonomy" id="1036180"/>
    <lineage>
        <taxon>Bacteria</taxon>
        <taxon>Pseudomonadati</taxon>
        <taxon>Pseudomonadota</taxon>
        <taxon>Betaproteobacteria</taxon>
        <taxon>Burkholderiales</taxon>
        <taxon>Oxalobacteraceae</taxon>
        <taxon>Telluria group</taxon>
        <taxon>Pseudoduganella</taxon>
    </lineage>
</organism>
<comment type="caution">
    <text evidence="3">The sequence shown here is derived from an EMBL/GenBank/DDBJ whole genome shotgun (WGS) entry which is preliminary data.</text>
</comment>
<accession>A0A562R0C2</accession>
<feature type="region of interest" description="Disordered" evidence="1">
    <location>
        <begin position="386"/>
        <end position="410"/>
    </location>
</feature>
<dbReference type="InterPro" id="IPR029058">
    <property type="entry name" value="AB_hydrolase_fold"/>
</dbReference>
<dbReference type="PROSITE" id="PS51257">
    <property type="entry name" value="PROKAR_LIPOPROTEIN"/>
    <property type="match status" value="1"/>
</dbReference>
<evidence type="ECO:0008006" key="5">
    <source>
        <dbReference type="Google" id="ProtNLM"/>
    </source>
</evidence>
<feature type="signal peptide" evidence="2">
    <location>
        <begin position="1"/>
        <end position="29"/>
    </location>
</feature>
<keyword evidence="2" id="KW-0732">Signal</keyword>
<dbReference type="PANTHER" id="PTHR43194:SF5">
    <property type="entry name" value="PIMELOYL-[ACYL-CARRIER PROTEIN] METHYL ESTER ESTERASE"/>
    <property type="match status" value="1"/>
</dbReference>
<dbReference type="AlphaFoldDB" id="A0A562R0C2"/>
<keyword evidence="4" id="KW-1185">Reference proteome</keyword>
<feature type="compositionally biased region" description="Polar residues" evidence="1">
    <location>
        <begin position="400"/>
        <end position="410"/>
    </location>
</feature>
<dbReference type="RefSeq" id="WP_199754667.1">
    <property type="nucleotide sequence ID" value="NZ_VLLB01000008.1"/>
</dbReference>
<dbReference type="EMBL" id="VLLB01000008">
    <property type="protein sequence ID" value="TWI62519.1"/>
    <property type="molecule type" value="Genomic_DNA"/>
</dbReference>